<keyword evidence="8" id="KW-0472">Membrane</keyword>
<name>A0A7N8YF21_9TELE</name>
<dbReference type="PRINTS" id="PR00722">
    <property type="entry name" value="CHYMOTRYPSIN"/>
</dbReference>
<dbReference type="SMART" id="SM00020">
    <property type="entry name" value="Tryp_SPc"/>
    <property type="match status" value="1"/>
</dbReference>
<dbReference type="Pfam" id="PF00089">
    <property type="entry name" value="Trypsin"/>
    <property type="match status" value="1"/>
</dbReference>
<dbReference type="PROSITE" id="PS50240">
    <property type="entry name" value="TRYPSIN_DOM"/>
    <property type="match status" value="1"/>
</dbReference>
<evidence type="ECO:0000256" key="6">
    <source>
        <dbReference type="ARBA" id="ARBA00023180"/>
    </source>
</evidence>
<dbReference type="SUPFAM" id="SSF50494">
    <property type="entry name" value="Trypsin-like serine proteases"/>
    <property type="match status" value="1"/>
</dbReference>
<dbReference type="Gene3D" id="2.40.10.10">
    <property type="entry name" value="Trypsin-like serine proteases"/>
    <property type="match status" value="1"/>
</dbReference>
<dbReference type="InterPro" id="IPR018114">
    <property type="entry name" value="TRYPSIN_HIS"/>
</dbReference>
<evidence type="ECO:0000256" key="1">
    <source>
        <dbReference type="ARBA" id="ARBA00022670"/>
    </source>
</evidence>
<feature type="transmembrane region" description="Helical" evidence="8">
    <location>
        <begin position="319"/>
        <end position="342"/>
    </location>
</feature>
<dbReference type="InterPro" id="IPR001314">
    <property type="entry name" value="Peptidase_S1A"/>
</dbReference>
<feature type="domain" description="Peptidase S1" evidence="9">
    <location>
        <begin position="61"/>
        <end position="292"/>
    </location>
</feature>
<keyword evidence="8" id="KW-1133">Transmembrane helix</keyword>
<dbReference type="Ensembl" id="ENSMAMT00000040336.1">
    <property type="protein sequence ID" value="ENSMAMP00000064648.1"/>
    <property type="gene ID" value="ENSMAMG00000018914.2"/>
</dbReference>
<keyword evidence="6" id="KW-0325">Glycoprotein</keyword>
<evidence type="ECO:0000256" key="8">
    <source>
        <dbReference type="SAM" id="Phobius"/>
    </source>
</evidence>
<dbReference type="GO" id="GO:0004252">
    <property type="term" value="F:serine-type endopeptidase activity"/>
    <property type="evidence" value="ECO:0007669"/>
    <property type="project" value="InterPro"/>
</dbReference>
<dbReference type="CDD" id="cd00190">
    <property type="entry name" value="Tryp_SPc"/>
    <property type="match status" value="1"/>
</dbReference>
<keyword evidence="4 7" id="KW-0720">Serine protease</keyword>
<organism evidence="10 11">
    <name type="scientific">Mastacembelus armatus</name>
    <name type="common">zig-zag eel</name>
    <dbReference type="NCBI Taxonomy" id="205130"/>
    <lineage>
        <taxon>Eukaryota</taxon>
        <taxon>Metazoa</taxon>
        <taxon>Chordata</taxon>
        <taxon>Craniata</taxon>
        <taxon>Vertebrata</taxon>
        <taxon>Euteleostomi</taxon>
        <taxon>Actinopterygii</taxon>
        <taxon>Neopterygii</taxon>
        <taxon>Teleostei</taxon>
        <taxon>Neoteleostei</taxon>
        <taxon>Acanthomorphata</taxon>
        <taxon>Anabantaria</taxon>
        <taxon>Synbranchiformes</taxon>
        <taxon>Mastacembelidae</taxon>
        <taxon>Mastacembelus</taxon>
    </lineage>
</organism>
<evidence type="ECO:0000256" key="4">
    <source>
        <dbReference type="ARBA" id="ARBA00022825"/>
    </source>
</evidence>
<accession>A0A7N8YF21</accession>
<reference evidence="10" key="2">
    <citation type="submission" date="2025-09" db="UniProtKB">
        <authorList>
            <consortium name="Ensembl"/>
        </authorList>
    </citation>
    <scope>IDENTIFICATION</scope>
</reference>
<evidence type="ECO:0000256" key="5">
    <source>
        <dbReference type="ARBA" id="ARBA00023157"/>
    </source>
</evidence>
<evidence type="ECO:0000256" key="7">
    <source>
        <dbReference type="RuleBase" id="RU363034"/>
    </source>
</evidence>
<sequence length="343" mass="36152">MDLLLVKLCDVAALSHTNYCQFCSKNKIRQIPGDGLTCADLVKCILTVPPVCGQAPLNTKIVGGTDAVPGSWPWQASLQKSGSHFCGGSLINNQYVLTAAHCFSSISTSGLIVYLGHQTLQGSNPNGVSRTVSQIIKHPGYSSDTKDNDITLLRLSSTVTFNKYIVPVCLAASGSIYPSGAVTWVTGWGNINSDVSLPSPGTLQEVSIPIVSNTRCNAAYGSITSNMMCAGLTQGGKDSCQGDSGGPLVSKNNTVWVQAGVVSFGYGCAKPNYPGVYTRVSQYENWINNQITSNQPGFISVTANSSDSSNSSGSVTHTAHFMTLSALLLLSILPVFFSTFVLS</sequence>
<dbReference type="GeneTree" id="ENSGT00940000163852"/>
<dbReference type="FunFam" id="2.40.10.10:FF:000057">
    <property type="entry name" value="Zgc:100868"/>
    <property type="match status" value="1"/>
</dbReference>
<dbReference type="InterPro" id="IPR009003">
    <property type="entry name" value="Peptidase_S1_PA"/>
</dbReference>
<dbReference type="InterPro" id="IPR043504">
    <property type="entry name" value="Peptidase_S1_PA_chymotrypsin"/>
</dbReference>
<keyword evidence="1 7" id="KW-0645">Protease</keyword>
<dbReference type="PROSITE" id="PS00134">
    <property type="entry name" value="TRYPSIN_HIS"/>
    <property type="match status" value="1"/>
</dbReference>
<dbReference type="AlphaFoldDB" id="A0A7N8YF21"/>
<evidence type="ECO:0000256" key="3">
    <source>
        <dbReference type="ARBA" id="ARBA00022801"/>
    </source>
</evidence>
<protein>
    <recommendedName>
        <fullName evidence="9">Peptidase S1 domain-containing protein</fullName>
    </recommendedName>
</protein>
<dbReference type="Proteomes" id="UP000261640">
    <property type="component" value="Unplaced"/>
</dbReference>
<dbReference type="InterPro" id="IPR033116">
    <property type="entry name" value="TRYPSIN_SER"/>
</dbReference>
<dbReference type="InParanoid" id="A0A7N8YF21"/>
<dbReference type="PANTHER" id="PTHR24253">
    <property type="entry name" value="TRANSMEMBRANE PROTEASE SERINE"/>
    <property type="match status" value="1"/>
</dbReference>
<evidence type="ECO:0000259" key="9">
    <source>
        <dbReference type="PROSITE" id="PS50240"/>
    </source>
</evidence>
<keyword evidence="8" id="KW-0812">Transmembrane</keyword>
<evidence type="ECO:0000313" key="10">
    <source>
        <dbReference type="Ensembl" id="ENSMAMP00000064648.1"/>
    </source>
</evidence>
<keyword evidence="2" id="KW-0732">Signal</keyword>
<evidence type="ECO:0000313" key="11">
    <source>
        <dbReference type="Proteomes" id="UP000261640"/>
    </source>
</evidence>
<keyword evidence="5" id="KW-1015">Disulfide bond</keyword>
<dbReference type="PROSITE" id="PS00135">
    <property type="entry name" value="TRYPSIN_SER"/>
    <property type="match status" value="1"/>
</dbReference>
<dbReference type="InterPro" id="IPR001254">
    <property type="entry name" value="Trypsin_dom"/>
</dbReference>
<keyword evidence="11" id="KW-1185">Reference proteome</keyword>
<proteinExistence type="predicted"/>
<keyword evidence="3 7" id="KW-0378">Hydrolase</keyword>
<reference evidence="10" key="1">
    <citation type="submission" date="2025-08" db="UniProtKB">
        <authorList>
            <consortium name="Ensembl"/>
        </authorList>
    </citation>
    <scope>IDENTIFICATION</scope>
</reference>
<dbReference type="PANTHER" id="PTHR24253:SF144">
    <property type="entry name" value="CHYMOTRYPSIN-LIKE PROTEASE CTRL-1-RELATED"/>
    <property type="match status" value="1"/>
</dbReference>
<dbReference type="GO" id="GO:0006508">
    <property type="term" value="P:proteolysis"/>
    <property type="evidence" value="ECO:0007669"/>
    <property type="project" value="UniProtKB-KW"/>
</dbReference>
<evidence type="ECO:0000256" key="2">
    <source>
        <dbReference type="ARBA" id="ARBA00022729"/>
    </source>
</evidence>